<evidence type="ECO:0000256" key="4">
    <source>
        <dbReference type="ARBA" id="ARBA00022989"/>
    </source>
</evidence>
<dbReference type="AlphaFoldDB" id="A0A0E0M6A3"/>
<keyword evidence="5 6" id="KW-0472">Membrane</keyword>
<comment type="subcellular location">
    <subcellularLocation>
        <location evidence="1">Membrane</location>
        <topology evidence="1">Multi-pass membrane protein</topology>
    </subcellularLocation>
</comment>
<protein>
    <recommendedName>
        <fullName evidence="6">Protein DETOXIFICATION</fullName>
    </recommendedName>
    <alternativeName>
        <fullName evidence="6">Multidrug and toxic compound extrusion protein</fullName>
    </alternativeName>
</protein>
<dbReference type="Pfam" id="PF01554">
    <property type="entry name" value="MatE"/>
    <property type="match status" value="2"/>
</dbReference>
<sequence length="515" mass="56183">MERQGLVSRSWQESKLLWRVAFPAVLVELLQFSIGFVTASFVGHLGVVELAAVTAVESILEGFAYGVLFGMGCALDTLCGQAVGAGRLDVLGVYVQQSWIVCGATALALTPTYAFAEPILRSLLRQPADVAAVAGPYALWSLPRLFAHAANFPLQKFFQTQSRVWALAAISAAVLAVHAALTYVAVVRLEYGLRGAAVAGNVSYWLIDAAQFVYLVSGRFPDAWKGFTMTAFSNLAAFVKLSLVSAIMICLEFWYYAALLILVGLLKNARLQLDVMSICINYQFWTMMVALGFCEAVSGISAAVERQEQLLRWRADAGSADIGGGVWPVVTVAEETLMVLALEERKRSVRVSNELGARRPKEAKFSVAVASSTSAMIGAIFMSIFFIWRTSLPRLFSDDKEVVDGAARLGYLLAVTVFFGNIGPVLSGVAVGAGWQILVAFVNIGCYYLVGIPFGVLFGFKLKLGALGIWMGMLTGTLLQMAILFFIIMRTKWMEQGLMKEDYCRQYWRKKGSVS</sequence>
<feature type="transmembrane region" description="Helical" evidence="6">
    <location>
        <begin position="198"/>
        <end position="217"/>
    </location>
</feature>
<dbReference type="GO" id="GO:1990961">
    <property type="term" value="P:xenobiotic detoxification by transmembrane export across the plasma membrane"/>
    <property type="evidence" value="ECO:0007669"/>
    <property type="project" value="InterPro"/>
</dbReference>
<dbReference type="Gramene" id="OPUNC10G04440.3">
    <property type="protein sequence ID" value="OPUNC10G04440.3"/>
    <property type="gene ID" value="OPUNC10G04440"/>
</dbReference>
<dbReference type="CDD" id="cd13132">
    <property type="entry name" value="MATE_eukaryotic"/>
    <property type="match status" value="1"/>
</dbReference>
<feature type="transmembrane region" description="Helical" evidence="6">
    <location>
        <begin position="237"/>
        <end position="263"/>
    </location>
</feature>
<feature type="transmembrane region" description="Helical" evidence="6">
    <location>
        <begin position="63"/>
        <end position="86"/>
    </location>
</feature>
<name>A0A0E0M6A3_ORYPU</name>
<evidence type="ECO:0000256" key="1">
    <source>
        <dbReference type="ARBA" id="ARBA00004141"/>
    </source>
</evidence>
<dbReference type="STRING" id="4537.A0A0E0M6A3"/>
<feature type="transmembrane region" description="Helical" evidence="6">
    <location>
        <begin position="466"/>
        <end position="489"/>
    </location>
</feature>
<organism evidence="7">
    <name type="scientific">Oryza punctata</name>
    <name type="common">Red rice</name>
    <dbReference type="NCBI Taxonomy" id="4537"/>
    <lineage>
        <taxon>Eukaryota</taxon>
        <taxon>Viridiplantae</taxon>
        <taxon>Streptophyta</taxon>
        <taxon>Embryophyta</taxon>
        <taxon>Tracheophyta</taxon>
        <taxon>Spermatophyta</taxon>
        <taxon>Magnoliopsida</taxon>
        <taxon>Liliopsida</taxon>
        <taxon>Poales</taxon>
        <taxon>Poaceae</taxon>
        <taxon>BOP clade</taxon>
        <taxon>Oryzoideae</taxon>
        <taxon>Oryzeae</taxon>
        <taxon>Oryzinae</taxon>
        <taxon>Oryza</taxon>
    </lineage>
</organism>
<feature type="transmembrane region" description="Helical" evidence="6">
    <location>
        <begin position="438"/>
        <end position="460"/>
    </location>
</feature>
<dbReference type="PANTHER" id="PTHR11206">
    <property type="entry name" value="MULTIDRUG RESISTANCE PROTEIN"/>
    <property type="match status" value="1"/>
</dbReference>
<feature type="transmembrane region" description="Helical" evidence="6">
    <location>
        <begin position="284"/>
        <end position="304"/>
    </location>
</feature>
<evidence type="ECO:0000256" key="2">
    <source>
        <dbReference type="ARBA" id="ARBA00010199"/>
    </source>
</evidence>
<evidence type="ECO:0000256" key="3">
    <source>
        <dbReference type="ARBA" id="ARBA00022692"/>
    </source>
</evidence>
<dbReference type="InterPro" id="IPR002528">
    <property type="entry name" value="MATE_fam"/>
</dbReference>
<dbReference type="GO" id="GO:0042910">
    <property type="term" value="F:xenobiotic transmembrane transporter activity"/>
    <property type="evidence" value="ECO:0007669"/>
    <property type="project" value="InterPro"/>
</dbReference>
<feature type="transmembrane region" description="Helical" evidence="6">
    <location>
        <begin position="363"/>
        <end position="388"/>
    </location>
</feature>
<dbReference type="EnsemblPlants" id="OPUNC10G04440.3">
    <property type="protein sequence ID" value="OPUNC10G04440.3"/>
    <property type="gene ID" value="OPUNC10G04440"/>
</dbReference>
<feature type="transmembrane region" description="Helical" evidence="6">
    <location>
        <begin position="20"/>
        <end position="43"/>
    </location>
</feature>
<dbReference type="GO" id="GO:0015297">
    <property type="term" value="F:antiporter activity"/>
    <property type="evidence" value="ECO:0007669"/>
    <property type="project" value="InterPro"/>
</dbReference>
<dbReference type="Gramene" id="OPUNC10G04440.1">
    <property type="protein sequence ID" value="OPUNC10G04440.1"/>
    <property type="gene ID" value="OPUNC10G04440"/>
</dbReference>
<comment type="similarity">
    <text evidence="2 6">Belongs to the multi antimicrobial extrusion (MATE) (TC 2.A.66.1) family.</text>
</comment>
<dbReference type="GO" id="GO:0016020">
    <property type="term" value="C:membrane"/>
    <property type="evidence" value="ECO:0007669"/>
    <property type="project" value="UniProtKB-SubCell"/>
</dbReference>
<dbReference type="EnsemblPlants" id="OPUNC10G04440.2">
    <property type="protein sequence ID" value="OPUNC10G04440.2"/>
    <property type="gene ID" value="OPUNC10G04440"/>
</dbReference>
<dbReference type="Proteomes" id="UP000026962">
    <property type="component" value="Chromosome 10"/>
</dbReference>
<evidence type="ECO:0000256" key="6">
    <source>
        <dbReference type="RuleBase" id="RU004914"/>
    </source>
</evidence>
<keyword evidence="3 6" id="KW-0812">Transmembrane</keyword>
<dbReference type="InterPro" id="IPR045069">
    <property type="entry name" value="MATE_euk"/>
</dbReference>
<evidence type="ECO:0000313" key="7">
    <source>
        <dbReference type="EnsemblPlants" id="OPUNC10G04440.2"/>
    </source>
</evidence>
<feature type="transmembrane region" description="Helical" evidence="6">
    <location>
        <begin position="164"/>
        <end position="186"/>
    </location>
</feature>
<feature type="transmembrane region" description="Helical" evidence="6">
    <location>
        <begin position="408"/>
        <end position="431"/>
    </location>
</feature>
<dbReference type="OMA" id="IDIMSVC"/>
<reference evidence="7" key="2">
    <citation type="submission" date="2018-05" db="EMBL/GenBank/DDBJ databases">
        <title>OpunRS2 (Oryza punctata Reference Sequence Version 2).</title>
        <authorList>
            <person name="Zhang J."/>
            <person name="Kudrna D."/>
            <person name="Lee S."/>
            <person name="Talag J."/>
            <person name="Welchert J."/>
            <person name="Wing R.A."/>
        </authorList>
    </citation>
    <scope>NUCLEOTIDE SEQUENCE [LARGE SCALE GENOMIC DNA]</scope>
</reference>
<dbReference type="Gramene" id="OPUNC10G04440.2">
    <property type="protein sequence ID" value="OPUNC10G04440.2"/>
    <property type="gene ID" value="OPUNC10G04440"/>
</dbReference>
<evidence type="ECO:0000313" key="8">
    <source>
        <dbReference type="Proteomes" id="UP000026962"/>
    </source>
</evidence>
<reference evidence="7" key="1">
    <citation type="submission" date="2015-04" db="UniProtKB">
        <authorList>
            <consortium name="EnsemblPlants"/>
        </authorList>
    </citation>
    <scope>IDENTIFICATION</scope>
</reference>
<dbReference type="HOGENOM" id="CLU_012893_1_4_1"/>
<accession>A0A0E0M6A3</accession>
<keyword evidence="8" id="KW-1185">Reference proteome</keyword>
<evidence type="ECO:0000256" key="5">
    <source>
        <dbReference type="ARBA" id="ARBA00023136"/>
    </source>
</evidence>
<proteinExistence type="inferred from homology"/>
<dbReference type="EnsemblPlants" id="OPUNC10G04440.1">
    <property type="protein sequence ID" value="OPUNC10G04440.1"/>
    <property type="gene ID" value="OPUNC10G04440"/>
</dbReference>
<dbReference type="eggNOG" id="KOG1347">
    <property type="taxonomic scope" value="Eukaryota"/>
</dbReference>
<feature type="transmembrane region" description="Helical" evidence="6">
    <location>
        <begin position="98"/>
        <end position="116"/>
    </location>
</feature>
<keyword evidence="4 6" id="KW-1133">Transmembrane helix</keyword>